<dbReference type="Pfam" id="PF04229">
    <property type="entry name" value="GrpB"/>
    <property type="match status" value="1"/>
</dbReference>
<dbReference type="InterPro" id="IPR043519">
    <property type="entry name" value="NT_sf"/>
</dbReference>
<reference evidence="1 2" key="1">
    <citation type="journal article" date="2016" name="Front. Microbiol.">
        <title>Comprehensive Phylogenetic Analysis of Bovine Non-aureus Staphylococci Species Based on Whole-Genome Sequencing.</title>
        <authorList>
            <person name="Naushad S."/>
            <person name="Barkema H.W."/>
            <person name="Luby C."/>
            <person name="Condas L.A."/>
            <person name="Nobrega D.B."/>
            <person name="Carson D.A."/>
            <person name="De Buck J."/>
        </authorList>
    </citation>
    <scope>NUCLEOTIDE SEQUENCE [LARGE SCALE GENOMIC DNA]</scope>
    <source>
        <strain evidence="1 2">SNUC 3829</strain>
    </source>
</reference>
<gene>
    <name evidence="1" type="ORF">BUY34_00770</name>
</gene>
<accession>A0A2T4LVR2</accession>
<evidence type="ECO:0008006" key="3">
    <source>
        <dbReference type="Google" id="ProtNLM"/>
    </source>
</evidence>
<dbReference type="PANTHER" id="PTHR34822">
    <property type="entry name" value="GRPB DOMAIN PROTEIN (AFU_ORTHOLOGUE AFUA_1G01530)"/>
    <property type="match status" value="1"/>
</dbReference>
<dbReference type="RefSeq" id="WP_107383877.1">
    <property type="nucleotide sequence ID" value="NZ_JABXXB010000003.1"/>
</dbReference>
<dbReference type="SUPFAM" id="SSF81301">
    <property type="entry name" value="Nucleotidyltransferase"/>
    <property type="match status" value="1"/>
</dbReference>
<comment type="caution">
    <text evidence="1">The sequence shown here is derived from an EMBL/GenBank/DDBJ whole genome shotgun (WGS) entry which is preliminary data.</text>
</comment>
<name>A0A2T4LVR2_9STAP</name>
<dbReference type="InterPro" id="IPR007344">
    <property type="entry name" value="GrpB/CoaE"/>
</dbReference>
<evidence type="ECO:0000313" key="2">
    <source>
        <dbReference type="Proteomes" id="UP000241208"/>
    </source>
</evidence>
<dbReference type="Gene3D" id="3.30.460.10">
    <property type="entry name" value="Beta Polymerase, domain 2"/>
    <property type="match status" value="1"/>
</dbReference>
<dbReference type="EMBL" id="PYZR01000004">
    <property type="protein sequence ID" value="PTF67591.1"/>
    <property type="molecule type" value="Genomic_DNA"/>
</dbReference>
<protein>
    <recommendedName>
        <fullName evidence="3">GrpB family protein</fullName>
    </recommendedName>
</protein>
<organism evidence="1 2">
    <name type="scientific">Staphylococcus cohnii</name>
    <dbReference type="NCBI Taxonomy" id="29382"/>
    <lineage>
        <taxon>Bacteria</taxon>
        <taxon>Bacillati</taxon>
        <taxon>Bacillota</taxon>
        <taxon>Bacilli</taxon>
        <taxon>Bacillales</taxon>
        <taxon>Staphylococcaceae</taxon>
        <taxon>Staphylococcus</taxon>
        <taxon>Staphylococcus cohnii species complex</taxon>
    </lineage>
</organism>
<dbReference type="PANTHER" id="PTHR34822:SF1">
    <property type="entry name" value="GRPB FAMILY PROTEIN"/>
    <property type="match status" value="1"/>
</dbReference>
<evidence type="ECO:0000313" key="1">
    <source>
        <dbReference type="EMBL" id="PTF67591.1"/>
    </source>
</evidence>
<dbReference type="Proteomes" id="UP000241208">
    <property type="component" value="Unassembled WGS sequence"/>
</dbReference>
<sequence length="174" mass="20544">MEIILKKDYEKWEAQFVKEKDLLLKVVGKEIIEMHHIGSTAIKDIYAKPVIDIMVVVKNIMFMDRYNNAMRQLGYEPQGESGISGRRFYIKGADTRTYHVHIFQFDNYENIDRHLAFRDYLNANKAIAKEYENLKITLANKYSNNRSAYSNGKSPFIKRIEHQALKWYQKNQDG</sequence>
<dbReference type="AlphaFoldDB" id="A0A2T4LVR2"/>
<proteinExistence type="predicted"/>